<comment type="caution">
    <text evidence="2">The sequence shown here is derived from an EMBL/GenBank/DDBJ whole genome shotgun (WGS) entry which is preliminary data.</text>
</comment>
<keyword evidence="1" id="KW-1133">Transmembrane helix</keyword>
<evidence type="ECO:0000313" key="3">
    <source>
        <dbReference type="Proteomes" id="UP001222325"/>
    </source>
</evidence>
<protein>
    <submittedName>
        <fullName evidence="2">Uncharacterized protein</fullName>
    </submittedName>
</protein>
<sequence length="226" mass="24515">MRPTTLLRDTALRPLPAFTAEPTAASARCHPSLKSSAALRSPAARTDFYLPQRRSRAWGKRALSRPRARCRRTLALASPVAAVAALSATALPAQLVPTTSCTLPYSVASRFPRVHGSALGLDPFPMRRSLRRACPHASEPRGRCRRHRVCPGAPARAPRPFSPRIRNSHRRPVRLSTAVLASVLTQTSLTPPIASYSGFVRASLSAPSVVRAMFSAPSSHRRSHLP</sequence>
<keyword evidence="1" id="KW-0812">Transmembrane</keyword>
<feature type="transmembrane region" description="Helical" evidence="1">
    <location>
        <begin position="74"/>
        <end position="95"/>
    </location>
</feature>
<organism evidence="2 3">
    <name type="scientific">Mycena belliarum</name>
    <dbReference type="NCBI Taxonomy" id="1033014"/>
    <lineage>
        <taxon>Eukaryota</taxon>
        <taxon>Fungi</taxon>
        <taxon>Dikarya</taxon>
        <taxon>Basidiomycota</taxon>
        <taxon>Agaricomycotina</taxon>
        <taxon>Agaricomycetes</taxon>
        <taxon>Agaricomycetidae</taxon>
        <taxon>Agaricales</taxon>
        <taxon>Marasmiineae</taxon>
        <taxon>Mycenaceae</taxon>
        <taxon>Mycena</taxon>
    </lineage>
</organism>
<evidence type="ECO:0000256" key="1">
    <source>
        <dbReference type="SAM" id="Phobius"/>
    </source>
</evidence>
<gene>
    <name evidence="2" type="ORF">B0H15DRAFT_168133</name>
</gene>
<dbReference type="AlphaFoldDB" id="A0AAD6XHH8"/>
<proteinExistence type="predicted"/>
<evidence type="ECO:0000313" key="2">
    <source>
        <dbReference type="EMBL" id="KAJ7065139.1"/>
    </source>
</evidence>
<keyword evidence="1" id="KW-0472">Membrane</keyword>
<reference evidence="2" key="1">
    <citation type="submission" date="2023-03" db="EMBL/GenBank/DDBJ databases">
        <title>Massive genome expansion in bonnet fungi (Mycena s.s.) driven by repeated elements and novel gene families across ecological guilds.</title>
        <authorList>
            <consortium name="Lawrence Berkeley National Laboratory"/>
            <person name="Harder C.B."/>
            <person name="Miyauchi S."/>
            <person name="Viragh M."/>
            <person name="Kuo A."/>
            <person name="Thoen E."/>
            <person name="Andreopoulos B."/>
            <person name="Lu D."/>
            <person name="Skrede I."/>
            <person name="Drula E."/>
            <person name="Henrissat B."/>
            <person name="Morin E."/>
            <person name="Kohler A."/>
            <person name="Barry K."/>
            <person name="LaButti K."/>
            <person name="Morin E."/>
            <person name="Salamov A."/>
            <person name="Lipzen A."/>
            <person name="Mereny Z."/>
            <person name="Hegedus B."/>
            <person name="Baldrian P."/>
            <person name="Stursova M."/>
            <person name="Weitz H."/>
            <person name="Taylor A."/>
            <person name="Grigoriev I.V."/>
            <person name="Nagy L.G."/>
            <person name="Martin F."/>
            <person name="Kauserud H."/>
        </authorList>
    </citation>
    <scope>NUCLEOTIDE SEQUENCE</scope>
    <source>
        <strain evidence="2">CBHHK173m</strain>
    </source>
</reference>
<dbReference type="EMBL" id="JARJCN010000179">
    <property type="protein sequence ID" value="KAJ7065139.1"/>
    <property type="molecule type" value="Genomic_DNA"/>
</dbReference>
<accession>A0AAD6XHH8</accession>
<name>A0AAD6XHH8_9AGAR</name>
<keyword evidence="3" id="KW-1185">Reference proteome</keyword>
<dbReference type="Proteomes" id="UP001222325">
    <property type="component" value="Unassembled WGS sequence"/>
</dbReference>